<evidence type="ECO:0000313" key="1">
    <source>
        <dbReference type="EMBL" id="TKR96343.1"/>
    </source>
</evidence>
<dbReference type="AlphaFoldDB" id="A0A4U5PIM3"/>
<evidence type="ECO:0008006" key="3">
    <source>
        <dbReference type="Google" id="ProtNLM"/>
    </source>
</evidence>
<dbReference type="InterPro" id="IPR008477">
    <property type="entry name" value="TNFAIP8-like"/>
</dbReference>
<dbReference type="Pfam" id="PF05527">
    <property type="entry name" value="TNFAIP8"/>
    <property type="match status" value="1"/>
</dbReference>
<dbReference type="EMBL" id="AZBU02000002">
    <property type="protein sequence ID" value="TKR96343.1"/>
    <property type="molecule type" value="Genomic_DNA"/>
</dbReference>
<protein>
    <recommendedName>
        <fullName evidence="3">Tumor necrosis factor alpha-induced protein 8-like protein</fullName>
    </recommendedName>
</protein>
<proteinExistence type="predicted"/>
<name>A0A4U5PIM3_STECR</name>
<organism evidence="1 2">
    <name type="scientific">Steinernema carpocapsae</name>
    <name type="common">Entomopathogenic nematode</name>
    <dbReference type="NCBI Taxonomy" id="34508"/>
    <lineage>
        <taxon>Eukaryota</taxon>
        <taxon>Metazoa</taxon>
        <taxon>Ecdysozoa</taxon>
        <taxon>Nematoda</taxon>
        <taxon>Chromadorea</taxon>
        <taxon>Rhabditida</taxon>
        <taxon>Tylenchina</taxon>
        <taxon>Panagrolaimomorpha</taxon>
        <taxon>Strongyloidoidea</taxon>
        <taxon>Steinernematidae</taxon>
        <taxon>Steinernema</taxon>
    </lineage>
</organism>
<dbReference type="OrthoDB" id="10055976at2759"/>
<dbReference type="GO" id="GO:0005737">
    <property type="term" value="C:cytoplasm"/>
    <property type="evidence" value="ECO:0007669"/>
    <property type="project" value="TreeGrafter"/>
</dbReference>
<dbReference type="GO" id="GO:0042981">
    <property type="term" value="P:regulation of apoptotic process"/>
    <property type="evidence" value="ECO:0007669"/>
    <property type="project" value="InterPro"/>
</dbReference>
<dbReference type="InterPro" id="IPR038355">
    <property type="entry name" value="TNFAIP8_sf"/>
</dbReference>
<reference evidence="1 2" key="1">
    <citation type="journal article" date="2015" name="Genome Biol.">
        <title>Comparative genomics of Steinernema reveals deeply conserved gene regulatory networks.</title>
        <authorList>
            <person name="Dillman A.R."/>
            <person name="Macchietto M."/>
            <person name="Porter C.F."/>
            <person name="Rogers A."/>
            <person name="Williams B."/>
            <person name="Antoshechkin I."/>
            <person name="Lee M.M."/>
            <person name="Goodwin Z."/>
            <person name="Lu X."/>
            <person name="Lewis E.E."/>
            <person name="Goodrich-Blair H."/>
            <person name="Stock S.P."/>
            <person name="Adams B.J."/>
            <person name="Sternberg P.W."/>
            <person name="Mortazavi A."/>
        </authorList>
    </citation>
    <scope>NUCLEOTIDE SEQUENCE [LARGE SCALE GENOMIC DNA]</scope>
    <source>
        <strain evidence="1 2">ALL</strain>
    </source>
</reference>
<reference evidence="1 2" key="2">
    <citation type="journal article" date="2019" name="G3 (Bethesda)">
        <title>Hybrid Assembly of the Genome of the Entomopathogenic Nematode Steinernema carpocapsae Identifies the X-Chromosome.</title>
        <authorList>
            <person name="Serra L."/>
            <person name="Macchietto M."/>
            <person name="Macias-Munoz A."/>
            <person name="McGill C.J."/>
            <person name="Rodriguez I.M."/>
            <person name="Rodriguez B."/>
            <person name="Murad R."/>
            <person name="Mortazavi A."/>
        </authorList>
    </citation>
    <scope>NUCLEOTIDE SEQUENCE [LARGE SCALE GENOMIC DNA]</scope>
    <source>
        <strain evidence="1 2">ALL</strain>
    </source>
</reference>
<comment type="caution">
    <text evidence="1">The sequence shown here is derived from an EMBL/GenBank/DDBJ whole genome shotgun (WGS) entry which is preliminary data.</text>
</comment>
<dbReference type="Proteomes" id="UP000298663">
    <property type="component" value="Unassembled WGS sequence"/>
</dbReference>
<dbReference type="PANTHER" id="PTHR12757">
    <property type="entry name" value="TUMOR NECROSIS FACTOR INDUCED PROTEIN"/>
    <property type="match status" value="1"/>
</dbReference>
<dbReference type="STRING" id="34508.A0A4U5PIM3"/>
<gene>
    <name evidence="1" type="ORF">L596_010377</name>
</gene>
<dbReference type="Gene3D" id="1.20.1440.160">
    <property type="entry name" value="Tumor necrosis factor alpha-induced protein 8-like"/>
    <property type="match status" value="1"/>
</dbReference>
<evidence type="ECO:0000313" key="2">
    <source>
        <dbReference type="Proteomes" id="UP000298663"/>
    </source>
</evidence>
<sequence>MSSSDMAKRVLQESNSISSSSDGNSGNGQSLFSSASVFQRIQKKMVGKVAGKNLVKHFGSDNTSRLFDNLYALLKVRYDKQTAEKVVSNIIKVTLKLGVVTRENDLSNQLLKDISNMQKQLKHVLLIVISYTTLDYSYDYKHLKSEMDKAQALLLKFVKETLSEKSQNRVGHIFSHLGDQDFLDSTMRTGSDHNATMKLISEDLETILDSRHV</sequence>
<keyword evidence="2" id="KW-1185">Reference proteome</keyword>
<dbReference type="PANTHER" id="PTHR12757:SF1">
    <property type="entry name" value="PROTEIN SALIVARY GLANDS MARRED"/>
    <property type="match status" value="1"/>
</dbReference>
<accession>A0A4U5PIM3</accession>